<protein>
    <recommendedName>
        <fullName evidence="4">DUF304 domain-containing protein</fullName>
    </recommendedName>
</protein>
<proteinExistence type="predicted"/>
<feature type="transmembrane region" description="Helical" evidence="1">
    <location>
        <begin position="77"/>
        <end position="95"/>
    </location>
</feature>
<dbReference type="Proteomes" id="UP000178347">
    <property type="component" value="Unassembled WGS sequence"/>
</dbReference>
<name>A0A1F6MVM5_9BACT</name>
<reference evidence="2 3" key="1">
    <citation type="journal article" date="2016" name="Nat. Commun.">
        <title>Thousands of microbial genomes shed light on interconnected biogeochemical processes in an aquifer system.</title>
        <authorList>
            <person name="Anantharaman K."/>
            <person name="Brown C.T."/>
            <person name="Hug L.A."/>
            <person name="Sharon I."/>
            <person name="Castelle C.J."/>
            <person name="Probst A.J."/>
            <person name="Thomas B.C."/>
            <person name="Singh A."/>
            <person name="Wilkins M.J."/>
            <person name="Karaoz U."/>
            <person name="Brodie E.L."/>
            <person name="Williams K.H."/>
            <person name="Hubbard S.S."/>
            <person name="Banfield J.F."/>
        </authorList>
    </citation>
    <scope>NUCLEOTIDE SEQUENCE [LARGE SCALE GENOMIC DNA]</scope>
</reference>
<evidence type="ECO:0008006" key="4">
    <source>
        <dbReference type="Google" id="ProtNLM"/>
    </source>
</evidence>
<dbReference type="STRING" id="1798692.A3G00_04525"/>
<organism evidence="2 3">
    <name type="scientific">Candidatus Magasanikbacteria bacterium RIFCSPLOWO2_12_FULL_43_12</name>
    <dbReference type="NCBI Taxonomy" id="1798692"/>
    <lineage>
        <taxon>Bacteria</taxon>
        <taxon>Candidatus Magasanikiibacteriota</taxon>
    </lineage>
</organism>
<evidence type="ECO:0000256" key="1">
    <source>
        <dbReference type="SAM" id="Phobius"/>
    </source>
</evidence>
<gene>
    <name evidence="2" type="ORF">A3G00_04525</name>
</gene>
<evidence type="ECO:0000313" key="3">
    <source>
        <dbReference type="Proteomes" id="UP000178347"/>
    </source>
</evidence>
<feature type="transmembrane region" description="Helical" evidence="1">
    <location>
        <begin position="52"/>
        <end position="71"/>
    </location>
</feature>
<keyword evidence="1" id="KW-1133">Transmembrane helix</keyword>
<dbReference type="EMBL" id="MFQN01000002">
    <property type="protein sequence ID" value="OGH75766.1"/>
    <property type="molecule type" value="Genomic_DNA"/>
</dbReference>
<keyword evidence="1" id="KW-0472">Membrane</keyword>
<dbReference type="AlphaFoldDB" id="A0A1F6MVM5"/>
<sequence>MTSKNVNNAGDSYILHFDIYIFQSAMSIEQLIKLKEKEKIVFIIRRYGLTFFWSWILVFVLFVVPFFFMFWLFNHSWWGQALFFIPVVVGVFILIKTIFIWKKNILVITTHRVVDIDQRGFLDKEISDVPYGQIEDVSGRIKGFCGTVFRYGSLQIQTGNGKVQIVVEKIKQPVYVQQEINELRERYLK</sequence>
<accession>A0A1F6MVM5</accession>
<keyword evidence="1" id="KW-0812">Transmembrane</keyword>
<comment type="caution">
    <text evidence="2">The sequence shown here is derived from an EMBL/GenBank/DDBJ whole genome shotgun (WGS) entry which is preliminary data.</text>
</comment>
<evidence type="ECO:0000313" key="2">
    <source>
        <dbReference type="EMBL" id="OGH75766.1"/>
    </source>
</evidence>